<evidence type="ECO:0000256" key="2">
    <source>
        <dbReference type="ARBA" id="ARBA00022741"/>
    </source>
</evidence>
<dbReference type="InterPro" id="IPR000719">
    <property type="entry name" value="Prot_kinase_dom"/>
</dbReference>
<dbReference type="Gene3D" id="1.10.510.10">
    <property type="entry name" value="Transferase(Phosphotransferase) domain 1"/>
    <property type="match status" value="2"/>
</dbReference>
<dbReference type="CDD" id="cd14014">
    <property type="entry name" value="STKc_PknB_like"/>
    <property type="match status" value="2"/>
</dbReference>
<keyword evidence="6" id="KW-0472">Membrane</keyword>
<dbReference type="Gene3D" id="3.30.200.20">
    <property type="entry name" value="Phosphorylase Kinase, domain 1"/>
    <property type="match status" value="2"/>
</dbReference>
<dbReference type="PANTHER" id="PTHR43289">
    <property type="entry name" value="MITOGEN-ACTIVATED PROTEIN KINASE KINASE KINASE 20-RELATED"/>
    <property type="match status" value="1"/>
</dbReference>
<feature type="transmembrane region" description="Helical" evidence="6">
    <location>
        <begin position="1016"/>
        <end position="1037"/>
    </location>
</feature>
<keyword evidence="6" id="KW-1133">Transmembrane helix</keyword>
<keyword evidence="3 8" id="KW-0418">Kinase</keyword>
<dbReference type="SMART" id="SM00220">
    <property type="entry name" value="S_TKc"/>
    <property type="match status" value="2"/>
</dbReference>
<dbReference type="RefSeq" id="WP_272091772.1">
    <property type="nucleotide sequence ID" value="NZ_JAQNDL010000005.1"/>
</dbReference>
<keyword evidence="6" id="KW-0812">Transmembrane</keyword>
<dbReference type="SUPFAM" id="SSF52200">
    <property type="entry name" value="Toll/Interleukin receptor TIR domain"/>
    <property type="match status" value="1"/>
</dbReference>
<dbReference type="Proteomes" id="UP001221686">
    <property type="component" value="Unassembled WGS sequence"/>
</dbReference>
<dbReference type="PROSITE" id="PS00108">
    <property type="entry name" value="PROTEIN_KINASE_ST"/>
    <property type="match status" value="2"/>
</dbReference>
<reference evidence="8 9" key="1">
    <citation type="submission" date="2022-11" db="EMBL/GenBank/DDBJ databases">
        <title>Minimal conservation of predation-associated metabolite biosynthetic gene clusters underscores biosynthetic potential of Myxococcota including descriptions for ten novel species: Archangium lansinium sp. nov., Myxococcus landrumus sp. nov., Nannocystis bai.</title>
        <authorList>
            <person name="Ahearne A."/>
            <person name="Stevens C."/>
            <person name="Dowd S."/>
        </authorList>
    </citation>
    <scope>NUCLEOTIDE SEQUENCE [LARGE SCALE GENOMIC DNA]</scope>
    <source>
        <strain evidence="8 9">BB15-2</strain>
    </source>
</reference>
<evidence type="ECO:0000313" key="8">
    <source>
        <dbReference type="EMBL" id="MDC0723230.1"/>
    </source>
</evidence>
<dbReference type="PROSITE" id="PS50011">
    <property type="entry name" value="PROTEIN_KINASE_DOM"/>
    <property type="match status" value="2"/>
</dbReference>
<evidence type="ECO:0000256" key="5">
    <source>
        <dbReference type="PROSITE-ProRule" id="PRU10141"/>
    </source>
</evidence>
<name>A0ABT5ECU4_9BACT</name>
<keyword evidence="9" id="KW-1185">Reference proteome</keyword>
<keyword evidence="1" id="KW-0808">Transferase</keyword>
<comment type="caution">
    <text evidence="8">The sequence shown here is derived from an EMBL/GenBank/DDBJ whole genome shotgun (WGS) entry which is preliminary data.</text>
</comment>
<dbReference type="Pfam" id="PF00069">
    <property type="entry name" value="Pkinase"/>
    <property type="match status" value="2"/>
</dbReference>
<organism evidence="8 9">
    <name type="scientific">Nannocystis bainbridge</name>
    <dbReference type="NCBI Taxonomy" id="2995303"/>
    <lineage>
        <taxon>Bacteria</taxon>
        <taxon>Pseudomonadati</taxon>
        <taxon>Myxococcota</taxon>
        <taxon>Polyangia</taxon>
        <taxon>Nannocystales</taxon>
        <taxon>Nannocystaceae</taxon>
        <taxon>Nannocystis</taxon>
    </lineage>
</organism>
<evidence type="ECO:0000256" key="3">
    <source>
        <dbReference type="ARBA" id="ARBA00022777"/>
    </source>
</evidence>
<accession>A0ABT5ECU4</accession>
<dbReference type="GO" id="GO:0016301">
    <property type="term" value="F:kinase activity"/>
    <property type="evidence" value="ECO:0007669"/>
    <property type="project" value="UniProtKB-KW"/>
</dbReference>
<dbReference type="SUPFAM" id="SSF56112">
    <property type="entry name" value="Protein kinase-like (PK-like)"/>
    <property type="match status" value="2"/>
</dbReference>
<proteinExistence type="predicted"/>
<feature type="domain" description="Protein kinase" evidence="7">
    <location>
        <begin position="585"/>
        <end position="833"/>
    </location>
</feature>
<protein>
    <submittedName>
        <fullName evidence="8">Serine/threonine-protein kinase</fullName>
    </submittedName>
</protein>
<dbReference type="PROSITE" id="PS00107">
    <property type="entry name" value="PROTEIN_KINASE_ATP"/>
    <property type="match status" value="2"/>
</dbReference>
<evidence type="ECO:0000256" key="6">
    <source>
        <dbReference type="SAM" id="Phobius"/>
    </source>
</evidence>
<evidence type="ECO:0000256" key="1">
    <source>
        <dbReference type="ARBA" id="ARBA00022679"/>
    </source>
</evidence>
<dbReference type="PANTHER" id="PTHR43289:SF34">
    <property type="entry name" value="SERINE_THREONINE-PROTEIN KINASE YBDM-RELATED"/>
    <property type="match status" value="1"/>
</dbReference>
<evidence type="ECO:0000256" key="4">
    <source>
        <dbReference type="ARBA" id="ARBA00022840"/>
    </source>
</evidence>
<dbReference type="EMBL" id="JAQNDL010000005">
    <property type="protein sequence ID" value="MDC0723230.1"/>
    <property type="molecule type" value="Genomic_DNA"/>
</dbReference>
<dbReference type="InterPro" id="IPR035897">
    <property type="entry name" value="Toll_tir_struct_dom_sf"/>
</dbReference>
<feature type="domain" description="Protein kinase" evidence="7">
    <location>
        <begin position="38"/>
        <end position="308"/>
    </location>
</feature>
<evidence type="ECO:0000259" key="7">
    <source>
        <dbReference type="PROSITE" id="PS50011"/>
    </source>
</evidence>
<feature type="binding site" evidence="5">
    <location>
        <position position="614"/>
    </location>
    <ligand>
        <name>ATP</name>
        <dbReference type="ChEBI" id="CHEBI:30616"/>
    </ligand>
</feature>
<evidence type="ECO:0000313" key="9">
    <source>
        <dbReference type="Proteomes" id="UP001221686"/>
    </source>
</evidence>
<dbReference type="InterPro" id="IPR011009">
    <property type="entry name" value="Kinase-like_dom_sf"/>
</dbReference>
<dbReference type="InterPro" id="IPR017441">
    <property type="entry name" value="Protein_kinase_ATP_BS"/>
</dbReference>
<keyword evidence="2 5" id="KW-0547">Nucleotide-binding</keyword>
<keyword evidence="4 5" id="KW-0067">ATP-binding</keyword>
<feature type="binding site" evidence="5">
    <location>
        <position position="67"/>
    </location>
    <ligand>
        <name>ATP</name>
        <dbReference type="ChEBI" id="CHEBI:30616"/>
    </ligand>
</feature>
<dbReference type="InterPro" id="IPR008271">
    <property type="entry name" value="Ser/Thr_kinase_AS"/>
</dbReference>
<gene>
    <name evidence="8" type="ORF">POL25_40465</name>
</gene>
<sequence length="1039" mass="113415">MFPQARDSLQCPYCAELHAEDVEVCPSSGEVVLLDQKYRLKRLIGEGSFGLVWDARNIDTQKEVAIKSLRAEVVSDPAVLARFFWEATAAGRVHNPHVCDVLDLVKSSAHGPYIVLERLSGRSLESRILEEGQLQPDLAVHLMRQALVGLEAVHRAGIVHRDMKPENIYLHEIGDDRVLVKLLDFGISKFSAASGASKSRTAADLFMGTPEYMSPEQARGAAFVDPRTDIWAIGAILYRALAGVPVFSGPDVPSVLTAILHFPHMPITERVHGLPAELAAIIERCLCKDREQRFASCLELRAALEPFEGAYAANSPDNSFGRTERSGLLTLIEAVAHAPSDSEVPAARRADLSSSRPVAPPGDHVIIAHGRGDRRWFDHLREHLRSHRDTTQLEIWNAGDSSSKASRIDVLAEAFARARAVILLISPRFIGEELAPGGELYSLVVMAQERGLPVMWLMVSETPYEGTDLLDFRTLGDPSQPLDRLAAADADRVLEQVCDQLVVSLGLPQTAPPRGGTKIGLPVGDTRLDNIRDLEQRIEAARVRKARLEAIGEDTREIHEEIKSLRRSLRMGRPLHRGDVLDERFMVLDQLGAGGFATVWRALDQTTDTEVALKVLHAQHVHNAERRERFFRGARIMAQIEHPNIVKIIEPSASDGEYEYFAMQFVSGGNLRDAVMTGRLSVTRRLQILLAVADALAFAHERGIFHRDVKPSNILVSDEFSPYLTDFDLVRAEDTTGGTAGGLGTVIYAAPEMMERASEADARADVYGLGMTLAFLFYERDLTMDVIRNTDRLIGELSVPESIRMVIRTAITWNREHRFRTAAEFGEALSAAVGRREPMPPGPILPGRRTDTMLAAGPPVLTSTLRRAAQPRKTLPMGPLDSSVEIAEIEEVDEVDTLEELAGDAVVLVEPPEPPASPGAPAPAGPPGVSLVKAFAAIAEESEALGETAVSEVFSALEVHEVIGSDGESQLVEVLSSRSLPIRPLPVQPQPVHPLHAQPLPLEDETLPDVVPGMSAGSIAVMTIGGVVLIVLGYMMFGG</sequence>